<evidence type="ECO:0000313" key="2">
    <source>
        <dbReference type="Proteomes" id="UP000244906"/>
    </source>
</evidence>
<dbReference type="InterPro" id="IPR038225">
    <property type="entry name" value="TagF_sf"/>
</dbReference>
<proteinExistence type="predicted"/>
<evidence type="ECO:0000313" key="1">
    <source>
        <dbReference type="EMBL" id="PVZ67675.1"/>
    </source>
</evidence>
<dbReference type="Proteomes" id="UP000244906">
    <property type="component" value="Unassembled WGS sequence"/>
</dbReference>
<dbReference type="OrthoDB" id="9801841at2"/>
<protein>
    <submittedName>
        <fullName evidence="1">Type VI secretion system-associated protein TagF</fullName>
    </submittedName>
</protein>
<keyword evidence="2" id="KW-1185">Reference proteome</keyword>
<dbReference type="AlphaFoldDB" id="A0A2V1GY67"/>
<dbReference type="EMBL" id="QDDL01000006">
    <property type="protein sequence ID" value="PVZ67675.1"/>
    <property type="molecule type" value="Genomic_DNA"/>
</dbReference>
<dbReference type="Gene3D" id="3.40.1730.10">
    <property type="entry name" value="pa0076 domain"/>
    <property type="match status" value="1"/>
</dbReference>
<reference evidence="1 2" key="1">
    <citation type="submission" date="2018-04" db="EMBL/GenBank/DDBJ databases">
        <title>Thalassorhabdus spongiae gen. nov., sp. nov., isolated from a marine sponge in South-West Iceland.</title>
        <authorList>
            <person name="Knobloch S."/>
            <person name="Daussin A."/>
            <person name="Johannsson R."/>
            <person name="Marteinsson V.T."/>
        </authorList>
    </citation>
    <scope>NUCLEOTIDE SEQUENCE [LARGE SCALE GENOMIC DNA]</scope>
    <source>
        <strain evidence="1 2">Hp12</strain>
    </source>
</reference>
<dbReference type="NCBIfam" id="TIGR03373">
    <property type="entry name" value="VI_minor_4"/>
    <property type="match status" value="1"/>
</dbReference>
<dbReference type="RefSeq" id="WP_116687871.1">
    <property type="nucleotide sequence ID" value="NZ_CAWNYD010000006.1"/>
</dbReference>
<comment type="caution">
    <text evidence="1">The sequence shown here is derived from an EMBL/GenBank/DDBJ whole genome shotgun (WGS) entry which is preliminary data.</text>
</comment>
<accession>A0A2V1GY67</accession>
<gene>
    <name evidence="1" type="primary">tagF</name>
    <name evidence="1" type="ORF">DC094_14665</name>
</gene>
<organism evidence="1 2">
    <name type="scientific">Pelagibaculum spongiae</name>
    <dbReference type="NCBI Taxonomy" id="2080658"/>
    <lineage>
        <taxon>Bacteria</taxon>
        <taxon>Pseudomonadati</taxon>
        <taxon>Pseudomonadota</taxon>
        <taxon>Gammaproteobacteria</taxon>
        <taxon>Oceanospirillales</taxon>
        <taxon>Pelagibaculum</taxon>
    </lineage>
</organism>
<name>A0A2V1GY67_9GAMM</name>
<dbReference type="Pfam" id="PF09867">
    <property type="entry name" value="TagF_N"/>
    <property type="match status" value="1"/>
</dbReference>
<dbReference type="InterPro" id="IPR017748">
    <property type="entry name" value="TagF"/>
</dbReference>
<sequence length="252" mass="28831">MQNSSTGFYGKMPSQGDFVSRRLPREFIHFWDHWLQNSIAYSRDQLQDSWLQTYLTSPIWRFALSPGQCDNRLWTGVMIPSVDSVGRYFPLTIALALPASTNPFTLAGEFKECYDAAEKLLLSTLNDRQFDMAKFDMEVSRLSAQFNTTMLTRSLPAADPRFIPKDDSNNWHIPQPSADVSVSYPHMLHILVRQRFPIYSLFWSKGSNQVQPCMLVSRNMPPVSGFSGMLGGYWQSGNWEDWAMSFPMASGR</sequence>
<dbReference type="PIRSF" id="PIRSF029287">
    <property type="entry name" value="UCP029287"/>
    <property type="match status" value="1"/>
</dbReference>